<reference evidence="5" key="1">
    <citation type="journal article" date="2010" name="Stand. Genomic Sci.">
        <title>Complete genome sequence of 'Thermobaculum terrenum' type strain (YNP1).</title>
        <authorList>
            <person name="Kiss H."/>
            <person name="Cleland D."/>
            <person name="Lapidus A."/>
            <person name="Lucas S."/>
            <person name="Glavina Del Rio T."/>
            <person name="Nolan M."/>
            <person name="Tice H."/>
            <person name="Han C."/>
            <person name="Goodwin L."/>
            <person name="Pitluck S."/>
            <person name="Liolios K."/>
            <person name="Ivanova N."/>
            <person name="Mavromatis K."/>
            <person name="Ovchinnikova G."/>
            <person name="Pati A."/>
            <person name="Chen A."/>
            <person name="Palaniappan K."/>
            <person name="Land M."/>
            <person name="Hauser L."/>
            <person name="Chang Y."/>
            <person name="Jeffries C."/>
            <person name="Lu M."/>
            <person name="Brettin T."/>
            <person name="Detter J."/>
            <person name="Goker M."/>
            <person name="Tindall B."/>
            <person name="Beck B."/>
            <person name="McDermott T."/>
            <person name="Woyke T."/>
            <person name="Bristow J."/>
            <person name="Eisen J."/>
            <person name="Markowitz V."/>
            <person name="Hugenholtz P."/>
            <person name="Kyrpides N."/>
            <person name="Klenk H."/>
            <person name="Cheng J."/>
        </authorList>
    </citation>
    <scope>NUCLEOTIDE SEQUENCE [LARGE SCALE GENOMIC DNA]</scope>
    <source>
        <strain evidence="5">ATCC BAA-798 / YNP1</strain>
    </source>
</reference>
<sequence length="128" mass="14431">MRKILERCPTCGGQLIIREVRCVDCGTEVRAEYRQCDFCLLTDEQATFLKIFVTSRGNLSEVEKRLGISYPTVRSKLDEIVNVLTKAENQPVPMKKEPAKSSRRSVLDAVARGEISPEEALSKLRSTQ</sequence>
<evidence type="ECO:0000313" key="5">
    <source>
        <dbReference type="Proteomes" id="UP000000323"/>
    </source>
</evidence>
<evidence type="ECO:0000259" key="2">
    <source>
        <dbReference type="Pfam" id="PF09862"/>
    </source>
</evidence>
<dbReference type="HOGENOM" id="CLU_132137_0_0_0"/>
<evidence type="ECO:0000259" key="3">
    <source>
        <dbReference type="Pfam" id="PF22747"/>
    </source>
</evidence>
<proteinExistence type="predicted"/>
<evidence type="ECO:0000256" key="1">
    <source>
        <dbReference type="SAM" id="MobiDB-lite"/>
    </source>
</evidence>
<dbReference type="RefSeq" id="WP_012874825.1">
    <property type="nucleotide sequence ID" value="NC_013525.1"/>
</dbReference>
<feature type="domain" description="DUF2089" evidence="2">
    <location>
        <begin position="41"/>
        <end position="85"/>
    </location>
</feature>
<accession>D1CFT4</accession>
<keyword evidence="5" id="KW-1185">Reference proteome</keyword>
<evidence type="ECO:0000313" key="4">
    <source>
        <dbReference type="EMBL" id="ACZ41790.1"/>
    </source>
</evidence>
<gene>
    <name evidence="4" type="ordered locus">Tter_0873</name>
</gene>
<protein>
    <recommendedName>
        <fullName evidence="6">DUF2089 domain-containing protein</fullName>
    </recommendedName>
</protein>
<dbReference type="KEGG" id="ttr:Tter_0873"/>
<dbReference type="Proteomes" id="UP000000323">
    <property type="component" value="Chromosome 1"/>
</dbReference>
<feature type="region of interest" description="Disordered" evidence="1">
    <location>
        <begin position="89"/>
        <end position="111"/>
    </location>
</feature>
<dbReference type="InterPro" id="IPR053957">
    <property type="entry name" value="DUF2089_Zn_ribbon"/>
</dbReference>
<dbReference type="eggNOG" id="COG3877">
    <property type="taxonomic scope" value="Bacteria"/>
</dbReference>
<dbReference type="STRING" id="525904.Tter_0873"/>
<dbReference type="AlphaFoldDB" id="D1CFT4"/>
<dbReference type="InterPro" id="IPR018658">
    <property type="entry name" value="DUF2089"/>
</dbReference>
<dbReference type="EMBL" id="CP001825">
    <property type="protein sequence ID" value="ACZ41790.1"/>
    <property type="molecule type" value="Genomic_DNA"/>
</dbReference>
<feature type="domain" description="DUF2089" evidence="3">
    <location>
        <begin position="8"/>
        <end position="39"/>
    </location>
</feature>
<evidence type="ECO:0008006" key="6">
    <source>
        <dbReference type="Google" id="ProtNLM"/>
    </source>
</evidence>
<name>D1CFT4_THET1</name>
<organism evidence="4 5">
    <name type="scientific">Thermobaculum terrenum (strain ATCC BAA-798 / CCMEE 7001 / YNP1)</name>
    <dbReference type="NCBI Taxonomy" id="525904"/>
    <lineage>
        <taxon>Bacteria</taxon>
        <taxon>Bacillati</taxon>
        <taxon>Chloroflexota</taxon>
        <taxon>Chloroflexia</taxon>
        <taxon>Candidatus Thermobaculales</taxon>
        <taxon>Candidatus Thermobaculaceae</taxon>
        <taxon>Thermobaculum</taxon>
    </lineage>
</organism>
<dbReference type="Pfam" id="PF22747">
    <property type="entry name" value="Zn_ribbon_DUF2089"/>
    <property type="match status" value="1"/>
</dbReference>
<dbReference type="Pfam" id="PF09862">
    <property type="entry name" value="DUF2089"/>
    <property type="match status" value="1"/>
</dbReference>